<keyword evidence="4" id="KW-1185">Reference proteome</keyword>
<dbReference type="RefSeq" id="WP_146653596.1">
    <property type="nucleotide sequence ID" value="NZ_CP012333.1"/>
</dbReference>
<feature type="region of interest" description="Disordered" evidence="1">
    <location>
        <begin position="127"/>
        <end position="157"/>
    </location>
</feature>
<proteinExistence type="predicted"/>
<sequence>MARLMLVVRALGLLFGGFVAFVGAMSVGGLLTDNVWVRLVVAVVLVIGVPAFLADRVLKRFAGGMSLVVDVFAIVLLGMALMFVSADSMLKGMLTREGDRFARSGSRSMARATYFIAGVAPVFPEEKDGGAPDAAASASASGSASGASSAPNAAPSK</sequence>
<dbReference type="EMBL" id="CP012333">
    <property type="protein sequence ID" value="AKV02722.1"/>
    <property type="molecule type" value="Genomic_DNA"/>
</dbReference>
<keyword evidence="2" id="KW-0472">Membrane</keyword>
<keyword evidence="2" id="KW-1133">Transmembrane helix</keyword>
<dbReference type="STRING" id="1391654.AKJ09_09385"/>
<evidence type="ECO:0000313" key="3">
    <source>
        <dbReference type="EMBL" id="AKV02722.1"/>
    </source>
</evidence>
<reference evidence="3 4" key="1">
    <citation type="submission" date="2015-08" db="EMBL/GenBank/DDBJ databases">
        <authorList>
            <person name="Babu N.S."/>
            <person name="Beckwith C.J."/>
            <person name="Beseler K.G."/>
            <person name="Brison A."/>
            <person name="Carone J.V."/>
            <person name="Caskin T.P."/>
            <person name="Diamond M."/>
            <person name="Durham M.E."/>
            <person name="Foxe J.M."/>
            <person name="Go M."/>
            <person name="Henderson B.A."/>
            <person name="Jones I.B."/>
            <person name="McGettigan J.A."/>
            <person name="Micheletti S.J."/>
            <person name="Nasrallah M.E."/>
            <person name="Ortiz D."/>
            <person name="Piller C.R."/>
            <person name="Privatt S.R."/>
            <person name="Schneider S.L."/>
            <person name="Sharp S."/>
            <person name="Smith T.C."/>
            <person name="Stanton J.D."/>
            <person name="Ullery H.E."/>
            <person name="Wilson R.J."/>
            <person name="Serrano M.G."/>
            <person name="Buck G."/>
            <person name="Lee V."/>
            <person name="Wang Y."/>
            <person name="Carvalho R."/>
            <person name="Voegtly L."/>
            <person name="Shi R."/>
            <person name="Duckworth R."/>
            <person name="Johnson A."/>
            <person name="Loviza R."/>
            <person name="Walstead R."/>
            <person name="Shah Z."/>
            <person name="Kiflezghi M."/>
            <person name="Wade K."/>
            <person name="Ball S.L."/>
            <person name="Bradley K.W."/>
            <person name="Asai D.J."/>
            <person name="Bowman C.A."/>
            <person name="Russell D.A."/>
            <person name="Pope W.H."/>
            <person name="Jacobs-Sera D."/>
            <person name="Hendrix R.W."/>
            <person name="Hatfull G.F."/>
        </authorList>
    </citation>
    <scope>NUCLEOTIDE SEQUENCE [LARGE SCALE GENOMIC DNA]</scope>
    <source>
        <strain evidence="3 4">DSM 27648</strain>
    </source>
</reference>
<dbReference type="AlphaFoldDB" id="A0A0K1QAN8"/>
<evidence type="ECO:0000313" key="4">
    <source>
        <dbReference type="Proteomes" id="UP000064967"/>
    </source>
</evidence>
<organism evidence="3 4">
    <name type="scientific">Labilithrix luteola</name>
    <dbReference type="NCBI Taxonomy" id="1391654"/>
    <lineage>
        <taxon>Bacteria</taxon>
        <taxon>Pseudomonadati</taxon>
        <taxon>Myxococcota</taxon>
        <taxon>Polyangia</taxon>
        <taxon>Polyangiales</taxon>
        <taxon>Labilitrichaceae</taxon>
        <taxon>Labilithrix</taxon>
    </lineage>
</organism>
<feature type="compositionally biased region" description="Low complexity" evidence="1">
    <location>
        <begin position="131"/>
        <end position="157"/>
    </location>
</feature>
<dbReference type="KEGG" id="llu:AKJ09_09385"/>
<keyword evidence="2" id="KW-0812">Transmembrane</keyword>
<gene>
    <name evidence="3" type="ORF">AKJ09_09385</name>
</gene>
<accession>A0A0K1QAN8</accession>
<evidence type="ECO:0000256" key="1">
    <source>
        <dbReference type="SAM" id="MobiDB-lite"/>
    </source>
</evidence>
<protein>
    <submittedName>
        <fullName evidence="3">Uncharacterized protein</fullName>
    </submittedName>
</protein>
<name>A0A0K1QAN8_9BACT</name>
<feature type="transmembrane region" description="Helical" evidence="2">
    <location>
        <begin position="36"/>
        <end position="54"/>
    </location>
</feature>
<evidence type="ECO:0000256" key="2">
    <source>
        <dbReference type="SAM" id="Phobius"/>
    </source>
</evidence>
<dbReference type="Proteomes" id="UP000064967">
    <property type="component" value="Chromosome"/>
</dbReference>
<feature type="transmembrane region" description="Helical" evidence="2">
    <location>
        <begin position="61"/>
        <end position="84"/>
    </location>
</feature>